<accession>K1RNL6</accession>
<name>K1RNL6_MAGGI</name>
<protein>
    <submittedName>
        <fullName evidence="1">Uncharacterized protein</fullName>
    </submittedName>
</protein>
<organism evidence="1">
    <name type="scientific">Magallana gigas</name>
    <name type="common">Pacific oyster</name>
    <name type="synonym">Crassostrea gigas</name>
    <dbReference type="NCBI Taxonomy" id="29159"/>
    <lineage>
        <taxon>Eukaryota</taxon>
        <taxon>Metazoa</taxon>
        <taxon>Spiralia</taxon>
        <taxon>Lophotrochozoa</taxon>
        <taxon>Mollusca</taxon>
        <taxon>Bivalvia</taxon>
        <taxon>Autobranchia</taxon>
        <taxon>Pteriomorphia</taxon>
        <taxon>Ostreida</taxon>
        <taxon>Ostreoidea</taxon>
        <taxon>Ostreidae</taxon>
        <taxon>Magallana</taxon>
    </lineage>
</organism>
<dbReference type="HOGENOM" id="CLU_853243_0_0_1"/>
<sequence length="326" mass="37099">MSIKDSKTIQENRTQKENMGKIKVKPHHGRFESYNFDRKELLDGIRKIPEGSIVNWTEKARKFNLTINGKFPLNGVFLTDDEYANLHPGRKTGSIQSMVERPCLYILGQSPSTDADQPSYINTRLKDLSNCKTTATSQGILLRNKIRVFSGDGPARQFEAGQQRGGNYTCICGIYAKDHNNLECCLRREPISLEDRRLLMTGGIMWRKFENGVINPFASLTKDELIDELEARNVDTYLLKKPELQEQLNNILHGIQRPPALMTDDLSKSASTLGIPDHEVLGCEPLHDITNIVQNIITELPYHIESKDVQKDLKIFISTQFQKKIK</sequence>
<evidence type="ECO:0000313" key="1">
    <source>
        <dbReference type="EMBL" id="EKC35991.1"/>
    </source>
</evidence>
<dbReference type="AlphaFoldDB" id="K1RNL6"/>
<proteinExistence type="predicted"/>
<dbReference type="EMBL" id="JH816729">
    <property type="protein sequence ID" value="EKC35991.1"/>
    <property type="molecule type" value="Genomic_DNA"/>
</dbReference>
<dbReference type="InParanoid" id="K1RNL6"/>
<reference evidence="1" key="1">
    <citation type="journal article" date="2012" name="Nature">
        <title>The oyster genome reveals stress adaptation and complexity of shell formation.</title>
        <authorList>
            <person name="Zhang G."/>
            <person name="Fang X."/>
            <person name="Guo X."/>
            <person name="Li L."/>
            <person name="Luo R."/>
            <person name="Xu F."/>
            <person name="Yang P."/>
            <person name="Zhang L."/>
            <person name="Wang X."/>
            <person name="Qi H."/>
            <person name="Xiong Z."/>
            <person name="Que H."/>
            <person name="Xie Y."/>
            <person name="Holland P.W."/>
            <person name="Paps J."/>
            <person name="Zhu Y."/>
            <person name="Wu F."/>
            <person name="Chen Y."/>
            <person name="Wang J."/>
            <person name="Peng C."/>
            <person name="Meng J."/>
            <person name="Yang L."/>
            <person name="Liu J."/>
            <person name="Wen B."/>
            <person name="Zhang N."/>
            <person name="Huang Z."/>
            <person name="Zhu Q."/>
            <person name="Feng Y."/>
            <person name="Mount A."/>
            <person name="Hedgecock D."/>
            <person name="Xu Z."/>
            <person name="Liu Y."/>
            <person name="Domazet-Loso T."/>
            <person name="Du Y."/>
            <person name="Sun X."/>
            <person name="Zhang S."/>
            <person name="Liu B."/>
            <person name="Cheng P."/>
            <person name="Jiang X."/>
            <person name="Li J."/>
            <person name="Fan D."/>
            <person name="Wang W."/>
            <person name="Fu W."/>
            <person name="Wang T."/>
            <person name="Wang B."/>
            <person name="Zhang J."/>
            <person name="Peng Z."/>
            <person name="Li Y."/>
            <person name="Li N."/>
            <person name="Wang J."/>
            <person name="Chen M."/>
            <person name="He Y."/>
            <person name="Tan F."/>
            <person name="Song X."/>
            <person name="Zheng Q."/>
            <person name="Huang R."/>
            <person name="Yang H."/>
            <person name="Du X."/>
            <person name="Chen L."/>
            <person name="Yang M."/>
            <person name="Gaffney P.M."/>
            <person name="Wang S."/>
            <person name="Luo L."/>
            <person name="She Z."/>
            <person name="Ming Y."/>
            <person name="Huang W."/>
            <person name="Zhang S."/>
            <person name="Huang B."/>
            <person name="Zhang Y."/>
            <person name="Qu T."/>
            <person name="Ni P."/>
            <person name="Miao G."/>
            <person name="Wang J."/>
            <person name="Wang Q."/>
            <person name="Steinberg C.E."/>
            <person name="Wang H."/>
            <person name="Li N."/>
            <person name="Qian L."/>
            <person name="Zhang G."/>
            <person name="Li Y."/>
            <person name="Yang H."/>
            <person name="Liu X."/>
            <person name="Wang J."/>
            <person name="Yin Y."/>
            <person name="Wang J."/>
        </authorList>
    </citation>
    <scope>NUCLEOTIDE SEQUENCE [LARGE SCALE GENOMIC DNA]</scope>
    <source>
        <strain evidence="1">05x7-T-G4-1.051#20</strain>
    </source>
</reference>
<gene>
    <name evidence="1" type="ORF">CGI_10027550</name>
</gene>